<dbReference type="Pfam" id="PF12729">
    <property type="entry name" value="4HB_MCP_1"/>
    <property type="match status" value="1"/>
</dbReference>
<dbReference type="InterPro" id="IPR047347">
    <property type="entry name" value="YvaQ-like_sensor"/>
</dbReference>
<keyword evidence="3" id="KW-0807">Transducer</keyword>
<reference evidence="9" key="1">
    <citation type="journal article" date="2019" name="Int. J. Syst. Evol. Microbiol.">
        <title>The Global Catalogue of Microorganisms (GCM) 10K type strain sequencing project: providing services to taxonomists for standard genome sequencing and annotation.</title>
        <authorList>
            <consortium name="The Broad Institute Genomics Platform"/>
            <consortium name="The Broad Institute Genome Sequencing Center for Infectious Disease"/>
            <person name="Wu L."/>
            <person name="Ma J."/>
        </authorList>
    </citation>
    <scope>NUCLEOTIDE SEQUENCE [LARGE SCALE GENOMIC DNA]</scope>
    <source>
        <strain evidence="9">KCTC 42986</strain>
    </source>
</reference>
<keyword evidence="9" id="KW-1185">Reference proteome</keyword>
<sequence length="566" mass="60818">MNIPNSRISQRLAIGFGIVITLLIAITLLGTTQVGKLNDSIDLIVKNRYPKTVMANLIQIEVNKTALAMHDMMLLNDPAQIKKQFSIIEKSNQIINENFDKLEKVADTEEDKRFVKEALEARAKYLPARDVVLKLFNEGSQDKASEYLLTQFSGPQIDYYIALDKMFAFHGELMDRAGATASAESRSARMFIAILALAAIALSILVGFRVSRSITVPLIKAVGIAKRVADGDLTTNVEVKTKNEIGQLMQALKTMNESLVRIVGEVRIGTETIATASSQIASGNADLSSRTESQASSLEQTASAMEELTTTVKQNAENARQANQLVISATDFAVKGGTVVSNVVDTMGSIKDSSRKIVDIIGVIDGIAFQTNILALNAAVEAARAGEQGRGFAVVATEVRNLAQRSAAAAKEIKGLIGDSVEKVDAGSKLVDEAGQTMDQIVTSVKRVADIMSEITAASHEQSEGIEEISRAIGHMDEMTQQNSALVEQAAAAAESMQDQAVKLTQVVGFFKLAHNDSHSTMASKLAPRKPIMMAKPKIVSATVRKLGTSSAASKTGIDSSVWEEF</sequence>
<evidence type="ECO:0000259" key="5">
    <source>
        <dbReference type="PROSITE" id="PS50111"/>
    </source>
</evidence>
<comment type="caution">
    <text evidence="8">The sequence shown here is derived from an EMBL/GenBank/DDBJ whole genome shotgun (WGS) entry which is preliminary data.</text>
</comment>
<protein>
    <submittedName>
        <fullName evidence="8">Methyl-accepting chemotaxis protein</fullName>
    </submittedName>
</protein>
<evidence type="ECO:0000256" key="3">
    <source>
        <dbReference type="PROSITE-ProRule" id="PRU00284"/>
    </source>
</evidence>
<organism evidence="8 9">
    <name type="scientific">Undibacterium arcticum</name>
    <dbReference type="NCBI Taxonomy" id="1762892"/>
    <lineage>
        <taxon>Bacteria</taxon>
        <taxon>Pseudomonadati</taxon>
        <taxon>Pseudomonadota</taxon>
        <taxon>Betaproteobacteria</taxon>
        <taxon>Burkholderiales</taxon>
        <taxon>Oxalobacteraceae</taxon>
        <taxon>Undibacterium</taxon>
    </lineage>
</organism>
<dbReference type="PANTHER" id="PTHR43531">
    <property type="entry name" value="PROTEIN ICFG"/>
    <property type="match status" value="1"/>
</dbReference>
<dbReference type="SUPFAM" id="SSF58104">
    <property type="entry name" value="Methyl-accepting chemotaxis protein (MCP) signaling domain"/>
    <property type="match status" value="1"/>
</dbReference>
<evidence type="ECO:0000313" key="9">
    <source>
        <dbReference type="Proteomes" id="UP001595530"/>
    </source>
</evidence>
<dbReference type="CDD" id="cd19411">
    <property type="entry name" value="MCP2201-like_sensor"/>
    <property type="match status" value="1"/>
</dbReference>
<evidence type="ECO:0000256" key="4">
    <source>
        <dbReference type="SAM" id="Phobius"/>
    </source>
</evidence>
<keyword evidence="1" id="KW-0488">Methylation</keyword>
<dbReference type="Gene3D" id="6.10.340.10">
    <property type="match status" value="1"/>
</dbReference>
<dbReference type="InterPro" id="IPR024478">
    <property type="entry name" value="HlyB_4HB_MCP"/>
</dbReference>
<feature type="domain" description="T-SNARE coiled-coil homology" evidence="6">
    <location>
        <begin position="428"/>
        <end position="490"/>
    </location>
</feature>
<evidence type="ECO:0000259" key="7">
    <source>
        <dbReference type="PROSITE" id="PS50885"/>
    </source>
</evidence>
<keyword evidence="4" id="KW-1133">Transmembrane helix</keyword>
<dbReference type="SMART" id="SM00304">
    <property type="entry name" value="HAMP"/>
    <property type="match status" value="1"/>
</dbReference>
<comment type="similarity">
    <text evidence="2">Belongs to the methyl-accepting chemotaxis (MCP) protein family.</text>
</comment>
<evidence type="ECO:0000256" key="2">
    <source>
        <dbReference type="ARBA" id="ARBA00029447"/>
    </source>
</evidence>
<dbReference type="RefSeq" id="WP_390331411.1">
    <property type="nucleotide sequence ID" value="NZ_JBHRTP010000024.1"/>
</dbReference>
<dbReference type="CDD" id="cd06225">
    <property type="entry name" value="HAMP"/>
    <property type="match status" value="1"/>
</dbReference>
<dbReference type="Pfam" id="PF00015">
    <property type="entry name" value="MCPsignal"/>
    <property type="match status" value="1"/>
</dbReference>
<feature type="transmembrane region" description="Helical" evidence="4">
    <location>
        <begin position="12"/>
        <end position="30"/>
    </location>
</feature>
<accession>A0ABV7EZE5</accession>
<evidence type="ECO:0000259" key="6">
    <source>
        <dbReference type="PROSITE" id="PS50192"/>
    </source>
</evidence>
<name>A0ABV7EZE5_9BURK</name>
<dbReference type="InterPro" id="IPR051310">
    <property type="entry name" value="MCP_chemotaxis"/>
</dbReference>
<dbReference type="PROSITE" id="PS50885">
    <property type="entry name" value="HAMP"/>
    <property type="match status" value="1"/>
</dbReference>
<feature type="domain" description="Methyl-accepting transducer" evidence="5">
    <location>
        <begin position="269"/>
        <end position="498"/>
    </location>
</feature>
<dbReference type="Proteomes" id="UP001595530">
    <property type="component" value="Unassembled WGS sequence"/>
</dbReference>
<dbReference type="CDD" id="cd11386">
    <property type="entry name" value="MCP_signal"/>
    <property type="match status" value="1"/>
</dbReference>
<keyword evidence="4" id="KW-0472">Membrane</keyword>
<dbReference type="PROSITE" id="PS50111">
    <property type="entry name" value="CHEMOTAXIS_TRANSDUC_2"/>
    <property type="match status" value="1"/>
</dbReference>
<proteinExistence type="inferred from homology"/>
<keyword evidence="4" id="KW-0812">Transmembrane</keyword>
<evidence type="ECO:0000256" key="1">
    <source>
        <dbReference type="ARBA" id="ARBA00022481"/>
    </source>
</evidence>
<dbReference type="PROSITE" id="PS50192">
    <property type="entry name" value="T_SNARE"/>
    <property type="match status" value="1"/>
</dbReference>
<feature type="domain" description="HAMP" evidence="7">
    <location>
        <begin position="212"/>
        <end position="264"/>
    </location>
</feature>
<dbReference type="PANTHER" id="PTHR43531:SF14">
    <property type="entry name" value="METHYL-ACCEPTING CHEMOTAXIS PROTEIN I-RELATED"/>
    <property type="match status" value="1"/>
</dbReference>
<dbReference type="Gene3D" id="1.10.287.950">
    <property type="entry name" value="Methyl-accepting chemotaxis protein"/>
    <property type="match status" value="1"/>
</dbReference>
<dbReference type="InterPro" id="IPR000727">
    <property type="entry name" value="T_SNARE_dom"/>
</dbReference>
<dbReference type="InterPro" id="IPR003660">
    <property type="entry name" value="HAMP_dom"/>
</dbReference>
<dbReference type="SMART" id="SM00283">
    <property type="entry name" value="MA"/>
    <property type="match status" value="1"/>
</dbReference>
<dbReference type="InterPro" id="IPR004089">
    <property type="entry name" value="MCPsignal_dom"/>
</dbReference>
<dbReference type="Pfam" id="PF00672">
    <property type="entry name" value="HAMP"/>
    <property type="match status" value="1"/>
</dbReference>
<evidence type="ECO:0000313" key="8">
    <source>
        <dbReference type="EMBL" id="MFC3108143.1"/>
    </source>
</evidence>
<gene>
    <name evidence="8" type="ORF">ACFOFO_09245</name>
</gene>
<dbReference type="EMBL" id="JBHRTP010000024">
    <property type="protein sequence ID" value="MFC3108143.1"/>
    <property type="molecule type" value="Genomic_DNA"/>
</dbReference>